<dbReference type="EMBL" id="CP097899">
    <property type="protein sequence ID" value="URN92502.1"/>
    <property type="molecule type" value="Genomic_DNA"/>
</dbReference>
<evidence type="ECO:0000256" key="4">
    <source>
        <dbReference type="ARBA" id="ARBA00023295"/>
    </source>
</evidence>
<dbReference type="PIRSF" id="PIRSF025414">
    <property type="entry name" value="Alpha-L-arabinofuranosidase"/>
    <property type="match status" value="1"/>
</dbReference>
<dbReference type="GO" id="GO:0005975">
    <property type="term" value="P:carbohydrate metabolic process"/>
    <property type="evidence" value="ECO:0007669"/>
    <property type="project" value="InterPro"/>
</dbReference>
<keyword evidence="3 5" id="KW-0378">Hydrolase</keyword>
<evidence type="ECO:0000256" key="1">
    <source>
        <dbReference type="ARBA" id="ARBA00009865"/>
    </source>
</evidence>
<evidence type="ECO:0000256" key="3">
    <source>
        <dbReference type="ARBA" id="ARBA00022801"/>
    </source>
</evidence>
<dbReference type="Gene3D" id="2.115.10.20">
    <property type="entry name" value="Glycosyl hydrolase domain, family 43"/>
    <property type="match status" value="1"/>
</dbReference>
<reference evidence="6" key="1">
    <citation type="submission" date="2022-05" db="EMBL/GenBank/DDBJ databases">
        <title>Novel bacterial taxa in a minimal lignocellulolytic consortium and its capacity to transform plastics disclosed by genome-resolved metagenomics.</title>
        <authorList>
            <person name="Rodriguez C.A.D."/>
            <person name="Diaz-Garcia L."/>
            <person name="Herrera K."/>
            <person name="Tarazona N.A."/>
            <person name="Sproer C."/>
            <person name="Overmann J."/>
            <person name="Jimenez D.J."/>
        </authorList>
    </citation>
    <scope>NUCLEOTIDE SEQUENCE</scope>
    <source>
        <strain evidence="6">MAG5</strain>
    </source>
</reference>
<dbReference type="CDD" id="cd18817">
    <property type="entry name" value="GH43f_LbAraf43-like"/>
    <property type="match status" value="1"/>
</dbReference>
<comment type="similarity">
    <text evidence="1 5">Belongs to the glycosyl hydrolase 43 family.</text>
</comment>
<dbReference type="InterPro" id="IPR016828">
    <property type="entry name" value="Alpha-L-arabinofuranosidase"/>
</dbReference>
<dbReference type="InterPro" id="IPR006710">
    <property type="entry name" value="Glyco_hydro_43"/>
</dbReference>
<dbReference type="SUPFAM" id="SSF75005">
    <property type="entry name" value="Arabinanase/levansucrase/invertase"/>
    <property type="match status" value="1"/>
</dbReference>
<protein>
    <submittedName>
        <fullName evidence="6">Family 43 glycosylhydrolase</fullName>
    </submittedName>
</protein>
<dbReference type="InterPro" id="IPR023296">
    <property type="entry name" value="Glyco_hydro_beta-prop_sf"/>
</dbReference>
<dbReference type="KEGG" id="plig:NAG76_11380"/>
<dbReference type="AlphaFoldDB" id="A0A9J6Z8P4"/>
<dbReference type="GO" id="GO:0004553">
    <property type="term" value="F:hydrolase activity, hydrolyzing O-glycosyl compounds"/>
    <property type="evidence" value="ECO:0007669"/>
    <property type="project" value="InterPro"/>
</dbReference>
<evidence type="ECO:0000256" key="5">
    <source>
        <dbReference type="RuleBase" id="RU361187"/>
    </source>
</evidence>
<keyword evidence="4 5" id="KW-0326">Glycosidase</keyword>
<keyword evidence="2" id="KW-0732">Signal</keyword>
<sequence>MTNISTTEYVNPIVPQRADPWIYKHSDDYYYFTGSVPSYDCIELRRSKTINGLADAEPIVCWRKYETGPMSANIWAPEIHYIDNKWYIYFAAARTAETNEGLFDHRMFALECEASNPLEGPWVEKGQVTTNWESFSLDATSFEHRGQQYYVWAQKDPKIAGNSNLYIAPMINPWTLSTNQVCISIPEYEWEKIGFLVNEGAAILKRNGKIFMTYSASATDHHYCMGLLWADEDSNLLDPRSWNKSPAPIFGTHEKLSIFGPGHNSFTVAEDGVTDLIVYHARNYKEIVGDPLYDPNRHACVQPITWTPSGFPDLGRPVQKSFLPVNDTKLAL</sequence>
<evidence type="ECO:0000313" key="6">
    <source>
        <dbReference type="EMBL" id="URN92502.1"/>
    </source>
</evidence>
<dbReference type="Pfam" id="PF04616">
    <property type="entry name" value="Glyco_hydro_43"/>
    <property type="match status" value="1"/>
</dbReference>
<evidence type="ECO:0000256" key="2">
    <source>
        <dbReference type="ARBA" id="ARBA00022729"/>
    </source>
</evidence>
<gene>
    <name evidence="6" type="ORF">NAG76_11380</name>
</gene>
<organism evidence="6 7">
    <name type="scientific">Candidatus Pristimantibacillus lignocellulolyticus</name>
    <dbReference type="NCBI Taxonomy" id="2994561"/>
    <lineage>
        <taxon>Bacteria</taxon>
        <taxon>Bacillati</taxon>
        <taxon>Bacillota</taxon>
        <taxon>Bacilli</taxon>
        <taxon>Bacillales</taxon>
        <taxon>Paenibacillaceae</taxon>
        <taxon>Candidatus Pristimantibacillus</taxon>
    </lineage>
</organism>
<dbReference type="PANTHER" id="PTHR43817">
    <property type="entry name" value="GLYCOSYL HYDROLASE"/>
    <property type="match status" value="1"/>
</dbReference>
<accession>A0A9J6Z8P4</accession>
<proteinExistence type="inferred from homology"/>
<evidence type="ECO:0000313" key="7">
    <source>
        <dbReference type="Proteomes" id="UP001056756"/>
    </source>
</evidence>
<dbReference type="PANTHER" id="PTHR43817:SF1">
    <property type="entry name" value="HYDROLASE, FAMILY 43, PUTATIVE (AFU_ORTHOLOGUE AFUA_3G01660)-RELATED"/>
    <property type="match status" value="1"/>
</dbReference>
<dbReference type="Proteomes" id="UP001056756">
    <property type="component" value="Chromosome"/>
</dbReference>
<name>A0A9J6Z8P4_9BACL</name>